<comment type="caution">
    <text evidence="5">The sequence shown here is derived from an EMBL/GenBank/DDBJ whole genome shotgun (WGS) entry which is preliminary data.</text>
</comment>
<feature type="binding site" evidence="3">
    <location>
        <position position="110"/>
    </location>
    <ligand>
        <name>substrate</name>
    </ligand>
</feature>
<dbReference type="InterPro" id="IPR011042">
    <property type="entry name" value="6-blade_b-propeller_TolB-like"/>
</dbReference>
<accession>A0A7W4WDT8</accession>
<name>A0A7W4WDT8_9GAMM</name>
<dbReference type="PANTHER" id="PTHR10907:SF47">
    <property type="entry name" value="REGUCALCIN"/>
    <property type="match status" value="1"/>
</dbReference>
<evidence type="ECO:0000259" key="4">
    <source>
        <dbReference type="Pfam" id="PF08450"/>
    </source>
</evidence>
<protein>
    <submittedName>
        <fullName evidence="5">Sugar lactone lactonase YvrE</fullName>
    </submittedName>
</protein>
<comment type="cofactor">
    <cofactor evidence="3">
        <name>Zn(2+)</name>
        <dbReference type="ChEBI" id="CHEBI:29105"/>
    </cofactor>
    <text evidence="3">Binds 1 divalent metal cation per subunit.</text>
</comment>
<dbReference type="InterPro" id="IPR013658">
    <property type="entry name" value="SGL"/>
</dbReference>
<dbReference type="GO" id="GO:0019853">
    <property type="term" value="P:L-ascorbic acid biosynthetic process"/>
    <property type="evidence" value="ECO:0007669"/>
    <property type="project" value="TreeGrafter"/>
</dbReference>
<organism evidence="5 6">
    <name type="scientific">Microbulbifer rhizosphaerae</name>
    <dbReference type="NCBI Taxonomy" id="1562603"/>
    <lineage>
        <taxon>Bacteria</taxon>
        <taxon>Pseudomonadati</taxon>
        <taxon>Pseudomonadota</taxon>
        <taxon>Gammaproteobacteria</taxon>
        <taxon>Cellvibrionales</taxon>
        <taxon>Microbulbiferaceae</taxon>
        <taxon>Microbulbifer</taxon>
    </lineage>
</organism>
<sequence length="300" mass="32582">MQQLQMEPECVWPAAATLGEGPVWVAREQALYWVDIKRSVLHRYCPPENSKGCNERSSWQLDSQLSAIAPRAGGGFVGAIRDGFALLFPDGDGVGIEPLGGPESDIPGNRFNDGKVDAAGRFWAGSMDDGEEEPTGALYRLDPDLSWQRLDADYVITNGPTFSPDNRILYHTDTLKRTVYAFDLETDGSPRNKQVFLQLPEESGYPDGMTVDAEGCLWVCHWGGWGVTRFSPEGEAIGRIELPVANVTSCTFAGPDLDTLYITTARKGLSDAELADQPLAGGLFRCRPGVRGPAPVLFGG</sequence>
<evidence type="ECO:0000256" key="1">
    <source>
        <dbReference type="ARBA" id="ARBA00008853"/>
    </source>
</evidence>
<feature type="binding site" evidence="3">
    <location>
        <position position="158"/>
    </location>
    <ligand>
        <name>a divalent metal cation</name>
        <dbReference type="ChEBI" id="CHEBI:60240"/>
    </ligand>
</feature>
<feature type="active site" description="Proton donor/acceptor" evidence="2">
    <location>
        <position position="207"/>
    </location>
</feature>
<dbReference type="Pfam" id="PF08450">
    <property type="entry name" value="SGL"/>
    <property type="match status" value="1"/>
</dbReference>
<feature type="binding site" evidence="3">
    <location>
        <position position="112"/>
    </location>
    <ligand>
        <name>substrate</name>
    </ligand>
</feature>
<keyword evidence="3" id="KW-0862">Zinc</keyword>
<gene>
    <name evidence="5" type="ORF">FHS09_003252</name>
</gene>
<comment type="similarity">
    <text evidence="1">Belongs to the SMP-30/CGR1 family.</text>
</comment>
<dbReference type="PANTHER" id="PTHR10907">
    <property type="entry name" value="REGUCALCIN"/>
    <property type="match status" value="1"/>
</dbReference>
<dbReference type="InterPro" id="IPR005511">
    <property type="entry name" value="SMP-30"/>
</dbReference>
<evidence type="ECO:0000256" key="3">
    <source>
        <dbReference type="PIRSR" id="PIRSR605511-2"/>
    </source>
</evidence>
<feature type="binding site" evidence="3">
    <location>
        <position position="20"/>
    </location>
    <ligand>
        <name>a divalent metal cation</name>
        <dbReference type="ChEBI" id="CHEBI:60240"/>
    </ligand>
</feature>
<evidence type="ECO:0000313" key="6">
    <source>
        <dbReference type="Proteomes" id="UP000535937"/>
    </source>
</evidence>
<dbReference type="RefSeq" id="WP_221192050.1">
    <property type="nucleotide sequence ID" value="NZ_JACHWZ010000016.1"/>
</dbReference>
<keyword evidence="6" id="KW-1185">Reference proteome</keyword>
<dbReference type="GO" id="GO:0005509">
    <property type="term" value="F:calcium ion binding"/>
    <property type="evidence" value="ECO:0007669"/>
    <property type="project" value="TreeGrafter"/>
</dbReference>
<reference evidence="5 6" key="1">
    <citation type="submission" date="2020-08" db="EMBL/GenBank/DDBJ databases">
        <title>Genomic Encyclopedia of Type Strains, Phase III (KMG-III): the genomes of soil and plant-associated and newly described type strains.</title>
        <authorList>
            <person name="Whitman W."/>
        </authorList>
    </citation>
    <scope>NUCLEOTIDE SEQUENCE [LARGE SCALE GENOMIC DNA]</scope>
    <source>
        <strain evidence="5 6">CECT 8799</strain>
    </source>
</reference>
<evidence type="ECO:0000313" key="5">
    <source>
        <dbReference type="EMBL" id="MBB3062403.1"/>
    </source>
</evidence>
<feature type="domain" description="SMP-30/Gluconolactonase/LRE-like region" evidence="4">
    <location>
        <begin position="18"/>
        <end position="266"/>
    </location>
</feature>
<dbReference type="SUPFAM" id="SSF63829">
    <property type="entry name" value="Calcium-dependent phosphotriesterase"/>
    <property type="match status" value="1"/>
</dbReference>
<dbReference type="PRINTS" id="PR01790">
    <property type="entry name" value="SMP30FAMILY"/>
</dbReference>
<keyword evidence="3" id="KW-0479">Metal-binding</keyword>
<dbReference type="GO" id="GO:0004341">
    <property type="term" value="F:gluconolactonase activity"/>
    <property type="evidence" value="ECO:0007669"/>
    <property type="project" value="TreeGrafter"/>
</dbReference>
<dbReference type="Gene3D" id="2.120.10.30">
    <property type="entry name" value="TolB, C-terminal domain"/>
    <property type="match status" value="1"/>
</dbReference>
<dbReference type="EMBL" id="JACHWZ010000016">
    <property type="protein sequence ID" value="MBB3062403.1"/>
    <property type="molecule type" value="Genomic_DNA"/>
</dbReference>
<evidence type="ECO:0000256" key="2">
    <source>
        <dbReference type="PIRSR" id="PIRSR605511-1"/>
    </source>
</evidence>
<dbReference type="AlphaFoldDB" id="A0A7W4WDT8"/>
<dbReference type="Proteomes" id="UP000535937">
    <property type="component" value="Unassembled WGS sequence"/>
</dbReference>
<feature type="binding site" evidence="3">
    <location>
        <position position="207"/>
    </location>
    <ligand>
        <name>a divalent metal cation</name>
        <dbReference type="ChEBI" id="CHEBI:60240"/>
    </ligand>
</feature>
<proteinExistence type="inferred from homology"/>